<protein>
    <submittedName>
        <fullName evidence="2">Uncharacterized protein</fullName>
    </submittedName>
</protein>
<sequence length="326" mass="34100">MALVVVVPGAGGPGGGSRPGGQRSFGPLSVGPLSAGPLSTGPLSVGSASRRTDPVHRVVAALSSSVRAARGPVPRTGDVVLLDFADLFAERPCDDAAPSGEAEQLAEELLCGWWTAATRIGRFEAQTDRRRRPAQAAQRPSEPGGEPAAAAAYCAALGTSPYFRGSPELAGAEAWTLSRYLTDLKLRHEVRDRTLSAILPDTRVIIAHGLGALVAYEALCALSDAVSVSFVSLGAAMCGPQQVFTRLEPAPRNGQGQWPAAIRRWSNVVAHSDPTSMIAPQLTDRFGPGIEDEVVEIKSSCGELYPYLLDRVVGRAVAAGLGVYPK</sequence>
<dbReference type="Proteomes" id="UP000677913">
    <property type="component" value="Unassembled WGS sequence"/>
</dbReference>
<dbReference type="RefSeq" id="WP_211466819.1">
    <property type="nucleotide sequence ID" value="NZ_JAGSXH010000023.1"/>
</dbReference>
<proteinExistence type="predicted"/>
<dbReference type="AlphaFoldDB" id="A0A8J7WJA8"/>
<dbReference type="EMBL" id="JAGSXH010000023">
    <property type="protein sequence ID" value="MBS2963281.1"/>
    <property type="molecule type" value="Genomic_DNA"/>
</dbReference>
<evidence type="ECO:0000313" key="3">
    <source>
        <dbReference type="Proteomes" id="UP000677913"/>
    </source>
</evidence>
<keyword evidence="3" id="KW-1185">Reference proteome</keyword>
<evidence type="ECO:0000256" key="1">
    <source>
        <dbReference type="SAM" id="MobiDB-lite"/>
    </source>
</evidence>
<evidence type="ECO:0000313" key="2">
    <source>
        <dbReference type="EMBL" id="MBS2963281.1"/>
    </source>
</evidence>
<organism evidence="2 3">
    <name type="scientific">Actinocrinis puniceicyclus</name>
    <dbReference type="NCBI Taxonomy" id="977794"/>
    <lineage>
        <taxon>Bacteria</taxon>
        <taxon>Bacillati</taxon>
        <taxon>Actinomycetota</taxon>
        <taxon>Actinomycetes</taxon>
        <taxon>Catenulisporales</taxon>
        <taxon>Actinospicaceae</taxon>
        <taxon>Actinocrinis</taxon>
    </lineage>
</organism>
<feature type="region of interest" description="Disordered" evidence="1">
    <location>
        <begin position="124"/>
        <end position="147"/>
    </location>
</feature>
<feature type="compositionally biased region" description="Gly residues" evidence="1">
    <location>
        <begin position="9"/>
        <end position="19"/>
    </location>
</feature>
<name>A0A8J7WJA8_9ACTN</name>
<gene>
    <name evidence="2" type="ORF">KGA66_09510</name>
</gene>
<accession>A0A8J7WJA8</accession>
<comment type="caution">
    <text evidence="2">The sequence shown here is derived from an EMBL/GenBank/DDBJ whole genome shotgun (WGS) entry which is preliminary data.</text>
</comment>
<feature type="region of interest" description="Disordered" evidence="1">
    <location>
        <begin position="8"/>
        <end position="32"/>
    </location>
</feature>
<reference evidence="2" key="1">
    <citation type="submission" date="2021-04" db="EMBL/GenBank/DDBJ databases">
        <title>Genome based classification of Actinospica acidithermotolerans sp. nov., an actinobacterium isolated from an Indonesian hot spring.</title>
        <authorList>
            <person name="Kusuma A.B."/>
            <person name="Putra K.E."/>
            <person name="Nafisah S."/>
            <person name="Loh J."/>
            <person name="Nouioui I."/>
            <person name="Goodfellow M."/>
        </authorList>
    </citation>
    <scope>NUCLEOTIDE SEQUENCE</scope>
    <source>
        <strain evidence="2">DSM 45618</strain>
    </source>
</reference>